<dbReference type="InterPro" id="IPR018705">
    <property type="entry name" value="DUF2134_membrane"/>
</dbReference>
<proteinExistence type="predicted"/>
<accession>A0ABV3Z2Q3</accession>
<dbReference type="Proteomes" id="UP001560685">
    <property type="component" value="Unassembled WGS sequence"/>
</dbReference>
<gene>
    <name evidence="4" type="ORF">ABFZ84_05840</name>
</gene>
<evidence type="ECO:0000313" key="4">
    <source>
        <dbReference type="EMBL" id="MEX6633066.1"/>
    </source>
</evidence>
<organism evidence="4 5">
    <name type="scientific">Hyphococcus lacteus</name>
    <dbReference type="NCBI Taxonomy" id="3143536"/>
    <lineage>
        <taxon>Bacteria</taxon>
        <taxon>Pseudomonadati</taxon>
        <taxon>Pseudomonadota</taxon>
        <taxon>Alphaproteobacteria</taxon>
        <taxon>Parvularculales</taxon>
        <taxon>Parvularculaceae</taxon>
        <taxon>Hyphococcus</taxon>
    </lineage>
</organism>
<keyword evidence="5" id="KW-1185">Reference proteome</keyword>
<dbReference type="EMBL" id="JBEHZE010000001">
    <property type="protein sequence ID" value="MEX6633066.1"/>
    <property type="molecule type" value="Genomic_DNA"/>
</dbReference>
<dbReference type="InterPro" id="IPR028087">
    <property type="entry name" value="Tad_N"/>
</dbReference>
<keyword evidence="1" id="KW-0812">Transmembrane</keyword>
<dbReference type="RefSeq" id="WP_369313005.1">
    <property type="nucleotide sequence ID" value="NZ_JBEHZE010000001.1"/>
</dbReference>
<feature type="domain" description="DUF2134" evidence="2">
    <location>
        <begin position="66"/>
        <end position="164"/>
    </location>
</feature>
<keyword evidence="1" id="KW-1133">Transmembrane helix</keyword>
<reference evidence="4 5" key="1">
    <citation type="submission" date="2024-05" db="EMBL/GenBank/DDBJ databases">
        <title>Three bacterial strains, DH-69, EH-24, and ECK-19 isolated from coastal sediments.</title>
        <authorList>
            <person name="Ye Y.-Q."/>
            <person name="Du Z.-J."/>
        </authorList>
    </citation>
    <scope>NUCLEOTIDE SEQUENCE [LARGE SCALE GENOMIC DNA]</scope>
    <source>
        <strain evidence="4 5">ECK-19</strain>
    </source>
</reference>
<feature type="transmembrane region" description="Helical" evidence="1">
    <location>
        <begin position="20"/>
        <end position="44"/>
    </location>
</feature>
<evidence type="ECO:0000259" key="2">
    <source>
        <dbReference type="Pfam" id="PF09977"/>
    </source>
</evidence>
<evidence type="ECO:0000259" key="3">
    <source>
        <dbReference type="Pfam" id="PF13400"/>
    </source>
</evidence>
<dbReference type="Pfam" id="PF09977">
    <property type="entry name" value="Tad_C"/>
    <property type="match status" value="1"/>
</dbReference>
<feature type="domain" description="Putative Flp pilus-assembly TadG-like N-terminal" evidence="3">
    <location>
        <begin position="17"/>
        <end position="64"/>
    </location>
</feature>
<sequence>MKKIHGTVKHFSSDRSGSIYFIFAAVLPICVFCIGFGVDLMLLFTEKRKAQGIVDIAAIIAAQDPTNPERAAREILSINGYDTVSEVELGQMEDDEREKAVKTKTQIQVEPGRYVPNPDLHYKARFVVGQTPYNAARVTIRKKSKYNFLDKVATAPDISVRATASRRALAAFSVGSRLASIDDGLLNQLLGGLIGTNISMTALDYKNMQIADIEVFSFVNALALEMDIGTGSYADVLNSEPRLDEIINAIIAVNGDSDAAMALNTLSASVGNIGGEIDLRKVIDLGPAGTISLGEPVGPGFPAYISIFDMVMANAIVTNGDGIIELDLSASVPGLTSVDVTLDLGEPIQSSPWLSVGQGGQVASNVQARMFIEAAIGGEGLLSSATVRLPLYLELARASGELVGVECPGGRIENVTVRLRGASSLIDAWIGDVDVSRNKMSRHVDRAKIIRTPALKVYGKAHVGTEAGYGSVLDFGWNDIVSGSIKTTRTDDVTARMVENLVDDLELDVNALGLGLGTGTLTRTVVPNSLGKIVSPVGDIIDQLLEALGIGLGEGDFRVNGAKCDHAVLVE</sequence>
<name>A0ABV3Z2Q3_9PROT</name>
<keyword evidence="1" id="KW-0472">Membrane</keyword>
<protein>
    <submittedName>
        <fullName evidence="4">TadG family pilus assembly protein</fullName>
    </submittedName>
</protein>
<evidence type="ECO:0000313" key="5">
    <source>
        <dbReference type="Proteomes" id="UP001560685"/>
    </source>
</evidence>
<comment type="caution">
    <text evidence="4">The sequence shown here is derived from an EMBL/GenBank/DDBJ whole genome shotgun (WGS) entry which is preliminary data.</text>
</comment>
<evidence type="ECO:0000256" key="1">
    <source>
        <dbReference type="SAM" id="Phobius"/>
    </source>
</evidence>
<dbReference type="Pfam" id="PF13400">
    <property type="entry name" value="Tad"/>
    <property type="match status" value="1"/>
</dbReference>